<comment type="caution">
    <text evidence="3">The sequence shown here is derived from an EMBL/GenBank/DDBJ whole genome shotgun (WGS) entry which is preliminary data.</text>
</comment>
<name>A0A9N7UQH7_PLEPL</name>
<dbReference type="EMBL" id="CADEAL010001840">
    <property type="protein sequence ID" value="CAB1436005.1"/>
    <property type="molecule type" value="Genomic_DNA"/>
</dbReference>
<reference evidence="3" key="1">
    <citation type="submission" date="2020-03" db="EMBL/GenBank/DDBJ databases">
        <authorList>
            <person name="Weist P."/>
        </authorList>
    </citation>
    <scope>NUCLEOTIDE SEQUENCE</scope>
</reference>
<feature type="compositionally biased region" description="Basic residues" evidence="2">
    <location>
        <begin position="828"/>
        <end position="853"/>
    </location>
</feature>
<feature type="region of interest" description="Disordered" evidence="2">
    <location>
        <begin position="762"/>
        <end position="853"/>
    </location>
</feature>
<evidence type="ECO:0000313" key="4">
    <source>
        <dbReference type="Proteomes" id="UP001153269"/>
    </source>
</evidence>
<proteinExistence type="predicted"/>
<dbReference type="Proteomes" id="UP001153269">
    <property type="component" value="Unassembled WGS sequence"/>
</dbReference>
<feature type="coiled-coil region" evidence="1">
    <location>
        <begin position="116"/>
        <end position="150"/>
    </location>
</feature>
<feature type="coiled-coil region" evidence="1">
    <location>
        <begin position="198"/>
        <end position="243"/>
    </location>
</feature>
<gene>
    <name evidence="3" type="ORF">PLEPLA_LOCUS24019</name>
</gene>
<feature type="region of interest" description="Disordered" evidence="2">
    <location>
        <begin position="1"/>
        <end position="102"/>
    </location>
</feature>
<organism evidence="3 4">
    <name type="scientific">Pleuronectes platessa</name>
    <name type="common">European plaice</name>
    <dbReference type="NCBI Taxonomy" id="8262"/>
    <lineage>
        <taxon>Eukaryota</taxon>
        <taxon>Metazoa</taxon>
        <taxon>Chordata</taxon>
        <taxon>Craniata</taxon>
        <taxon>Vertebrata</taxon>
        <taxon>Euteleostomi</taxon>
        <taxon>Actinopterygii</taxon>
        <taxon>Neopterygii</taxon>
        <taxon>Teleostei</taxon>
        <taxon>Neoteleostei</taxon>
        <taxon>Acanthomorphata</taxon>
        <taxon>Carangaria</taxon>
        <taxon>Pleuronectiformes</taxon>
        <taxon>Pleuronectoidei</taxon>
        <taxon>Pleuronectidae</taxon>
        <taxon>Pleuronectes</taxon>
    </lineage>
</organism>
<evidence type="ECO:0000256" key="1">
    <source>
        <dbReference type="SAM" id="Coils"/>
    </source>
</evidence>
<sequence length="853" mass="101100">MGRQNRESTGDKAHEKLGKLQPLEGSYCYTNEEVWQEEDGEEESDLDEDTQQSEDYEEDNELEKLTASNTETSQRYEAENLRAGQQASHLKAEFEQDESQMHSFQDEQNFLRLQMMEEMRRLRKSAAEEKMLLQREVEELRASNNEISQRAEADNLRAGQQASRLMDLLEQDESQMHSFQAEQNLLRLQIMEEMTCLRISAAEEKMLLQREVEELASQLSMKKEREDVKHQEWQEERDEEKQEDKWGELQEAHIIKQQMFASELQYERNTVKALLDELETLRASNKEINQRAEAENLRAGQQAEHLMALLEKYESQMHSFQAELDLLRLQTMEEMSCLRKSAAEEKMLLQRDVEELISQLSLKEREHVKHQEWQEEIWRDLKEAHIIKQQMFASELQYERNTVKALLDELEKLRASNKEINQRTEADNLRAGQQAEHLMALLEKDKSQMHSFQAEQDLLRLQMMEEMRGLRKSAAEEKMLLQREVEELTSKLSMKEREDVKHHEWQEEIWRDLQKTHIIKQKRFASELEYERSTNKALLDELETLRASNNEISQRAEADNLRAGQQASHLKAELEKDKAQMHSFQAEQDILRLQMMEEMRCLRKSAAEEKMLLQREVEELTSQLSLKEREDVKHHEWQEEIWRDLKEAHIIKQQRFASELEFERSTNKALLDELETLRASNNEINQRAEADNLRAGQQAEHLKAELEKDKSQMHSFQAEQDLLHLQMMEEMRCLRKSAAEEKMPLQREVEELTSQLSLKKEREWQEKRDEEKQEEKWGEEQQEKEEDKWGEGAGGGEPVDKPAYLESLSDALPASEPVETELSEEMPKKKKSSIWKKIRQHLGLRRRKNQPHD</sequence>
<feature type="compositionally biased region" description="Basic and acidic residues" evidence="2">
    <location>
        <begin position="762"/>
        <end position="790"/>
    </location>
</feature>
<feature type="coiled-coil region" evidence="1">
    <location>
        <begin position="535"/>
        <end position="630"/>
    </location>
</feature>
<dbReference type="AlphaFoldDB" id="A0A9N7UQH7"/>
<keyword evidence="4" id="KW-1185">Reference proteome</keyword>
<protein>
    <submittedName>
        <fullName evidence="3">Uncharacterized protein</fullName>
    </submittedName>
</protein>
<feature type="coiled-coil region" evidence="1">
    <location>
        <begin position="393"/>
        <end position="427"/>
    </location>
</feature>
<feature type="coiled-coil region" evidence="1">
    <location>
        <begin position="271"/>
        <end position="366"/>
    </location>
</feature>
<accession>A0A9N7UQH7</accession>
<evidence type="ECO:0000256" key="2">
    <source>
        <dbReference type="SAM" id="MobiDB-lite"/>
    </source>
</evidence>
<keyword evidence="1" id="KW-0175">Coiled coil</keyword>
<feature type="compositionally biased region" description="Acidic residues" evidence="2">
    <location>
        <begin position="34"/>
        <end position="61"/>
    </location>
</feature>
<feature type="coiled-coil region" evidence="1">
    <location>
        <begin position="464"/>
        <end position="498"/>
    </location>
</feature>
<evidence type="ECO:0000313" key="3">
    <source>
        <dbReference type="EMBL" id="CAB1436005.1"/>
    </source>
</evidence>
<feature type="coiled-coil region" evidence="1">
    <location>
        <begin position="660"/>
        <end position="719"/>
    </location>
</feature>
<feature type="compositionally biased region" description="Basic and acidic residues" evidence="2">
    <location>
        <begin position="1"/>
        <end position="18"/>
    </location>
</feature>